<organism evidence="2 3">
    <name type="scientific">Candidatus Cryptobacteroides merdipullorum</name>
    <dbReference type="NCBI Taxonomy" id="2840771"/>
    <lineage>
        <taxon>Bacteria</taxon>
        <taxon>Pseudomonadati</taxon>
        <taxon>Bacteroidota</taxon>
        <taxon>Bacteroidia</taxon>
        <taxon>Bacteroidales</taxon>
        <taxon>Candidatus Cryptobacteroides</taxon>
    </lineage>
</organism>
<feature type="transmembrane region" description="Helical" evidence="1">
    <location>
        <begin position="213"/>
        <end position="235"/>
    </location>
</feature>
<feature type="transmembrane region" description="Helical" evidence="1">
    <location>
        <begin position="12"/>
        <end position="34"/>
    </location>
</feature>
<dbReference type="Gene3D" id="1.20.1300.10">
    <property type="entry name" value="Fumarate reductase/succinate dehydrogenase, transmembrane subunit"/>
    <property type="match status" value="1"/>
</dbReference>
<protein>
    <submittedName>
        <fullName evidence="2">Succinate dehydrogenase cytochrome b subunit</fullName>
    </submittedName>
</protein>
<reference evidence="2" key="2">
    <citation type="journal article" date="2021" name="PeerJ">
        <title>Extensive microbial diversity within the chicken gut microbiome revealed by metagenomics and culture.</title>
        <authorList>
            <person name="Gilroy R."/>
            <person name="Ravi A."/>
            <person name="Getino M."/>
            <person name="Pursley I."/>
            <person name="Horton D.L."/>
            <person name="Alikhan N.F."/>
            <person name="Baker D."/>
            <person name="Gharbi K."/>
            <person name="Hall N."/>
            <person name="Watson M."/>
            <person name="Adriaenssens E.M."/>
            <person name="Foster-Nyarko E."/>
            <person name="Jarju S."/>
            <person name="Secka A."/>
            <person name="Antonio M."/>
            <person name="Oren A."/>
            <person name="Chaudhuri R.R."/>
            <person name="La Ragione R."/>
            <person name="Hildebrand F."/>
            <person name="Pallen M.J."/>
        </authorList>
    </citation>
    <scope>NUCLEOTIDE SEQUENCE</scope>
    <source>
        <strain evidence="2">ChiHecec2B26-709</strain>
    </source>
</reference>
<feature type="transmembrane region" description="Helical" evidence="1">
    <location>
        <begin position="124"/>
        <end position="144"/>
    </location>
</feature>
<gene>
    <name evidence="2" type="ORF">IAC35_01175</name>
</gene>
<dbReference type="AlphaFoldDB" id="A0A9D1KGA6"/>
<feature type="transmembrane region" description="Helical" evidence="1">
    <location>
        <begin position="164"/>
        <end position="187"/>
    </location>
</feature>
<dbReference type="GO" id="GO:0016020">
    <property type="term" value="C:membrane"/>
    <property type="evidence" value="ECO:0007669"/>
    <property type="project" value="InterPro"/>
</dbReference>
<dbReference type="CDD" id="cd03498">
    <property type="entry name" value="SQR_TypeB_2_TM"/>
    <property type="match status" value="1"/>
</dbReference>
<comment type="caution">
    <text evidence="2">The sequence shown here is derived from an EMBL/GenBank/DDBJ whole genome shotgun (WGS) entry which is preliminary data.</text>
</comment>
<evidence type="ECO:0000313" key="3">
    <source>
        <dbReference type="Proteomes" id="UP000886881"/>
    </source>
</evidence>
<dbReference type="EMBL" id="DVLC01000022">
    <property type="protein sequence ID" value="HIT46451.1"/>
    <property type="molecule type" value="Genomic_DNA"/>
</dbReference>
<proteinExistence type="predicted"/>
<dbReference type="SUPFAM" id="SSF81343">
    <property type="entry name" value="Fumarate reductase respiratory complex transmembrane subunits"/>
    <property type="match status" value="1"/>
</dbReference>
<evidence type="ECO:0000313" key="2">
    <source>
        <dbReference type="EMBL" id="HIT46451.1"/>
    </source>
</evidence>
<reference evidence="2" key="1">
    <citation type="submission" date="2020-10" db="EMBL/GenBank/DDBJ databases">
        <authorList>
            <person name="Gilroy R."/>
        </authorList>
    </citation>
    <scope>NUCLEOTIDE SEQUENCE</scope>
    <source>
        <strain evidence="2">ChiHecec2B26-709</strain>
    </source>
</reference>
<dbReference type="Proteomes" id="UP000886881">
    <property type="component" value="Unassembled WGS sequence"/>
</dbReference>
<keyword evidence="1" id="KW-1133">Transmembrane helix</keyword>
<evidence type="ECO:0000256" key="1">
    <source>
        <dbReference type="SAM" id="Phobius"/>
    </source>
</evidence>
<keyword evidence="1" id="KW-0812">Transmembrane</keyword>
<name>A0A9D1KGA6_9BACT</name>
<accession>A0A9D1KGA6</accession>
<keyword evidence="1" id="KW-0472">Membrane</keyword>
<sequence length="241" mass="27236">MFIFNSSIGKKFVQAVSGAFLIIFLLLHTTINFFSVIDSFTGKFGVVAADDKLFSAGDGLFKLGCDFMSTPVISIMVPVLALGFLVHILYGCWLTWKNIRARGGYKRYEVKSRAATDSWSARNMFVLGMLIILGIAVHLTHFWAYMQLPEMFGIGNYEDNPYDLLMATFGSWWVLAIYLVWFVVLWFHLTHGFWSMFQTVGWDGSVWFKRVKVIGIIVATLICILLAVVAINGFVQARLLV</sequence>
<feature type="transmembrane region" description="Helical" evidence="1">
    <location>
        <begin position="72"/>
        <end position="96"/>
    </location>
</feature>
<dbReference type="NCBIfam" id="TIGR02046">
    <property type="entry name" value="sdhC_b558_fam"/>
    <property type="match status" value="1"/>
</dbReference>
<dbReference type="InterPro" id="IPR034804">
    <property type="entry name" value="SQR/QFR_C/D"/>
</dbReference>
<dbReference type="InterPro" id="IPR011138">
    <property type="entry name" value="Cytochrome_b-558"/>
</dbReference>